<comment type="caution">
    <text evidence="2">The sequence shown here is derived from an EMBL/GenBank/DDBJ whole genome shotgun (WGS) entry which is preliminary data.</text>
</comment>
<dbReference type="Proteomes" id="UP001217089">
    <property type="component" value="Unassembled WGS sequence"/>
</dbReference>
<dbReference type="PANTHER" id="PTHR23287">
    <property type="entry name" value="RUBY-EYE2-LIKE PROTEIN"/>
    <property type="match status" value="1"/>
</dbReference>
<evidence type="ECO:0000313" key="3">
    <source>
        <dbReference type="Proteomes" id="UP001217089"/>
    </source>
</evidence>
<name>A0ABQ9EYZ5_TEGGR</name>
<protein>
    <recommendedName>
        <fullName evidence="4">CNH domain-containing protein</fullName>
    </recommendedName>
</protein>
<gene>
    <name evidence="2" type="ORF">KUTeg_013706</name>
</gene>
<accession>A0ABQ9EYZ5</accession>
<proteinExistence type="predicted"/>
<reference evidence="2 3" key="1">
    <citation type="submission" date="2022-12" db="EMBL/GenBank/DDBJ databases">
        <title>Chromosome-level genome of Tegillarca granosa.</title>
        <authorList>
            <person name="Kim J."/>
        </authorList>
    </citation>
    <scope>NUCLEOTIDE SEQUENCE [LARGE SCALE GENOMIC DNA]</scope>
    <source>
        <strain evidence="2">Teg-2019</strain>
        <tissue evidence="2">Adductor muscle</tissue>
    </source>
</reference>
<sequence length="256" mass="28504">MAGIEEDKKSVSDSDGKMKPPKEHGSMGYVLSQIPKKAQKGLLVQCELIMTCLDANQEYIVIGTNIGILFLYDRKRTVMERLRTGGQCRSTELLIEVDSDIVQLHHAHRCLPGPFGGVFIPGLCKTEDAELYAVRPGMRIWQACVDGTVKATYLFKELINKPHPEILLLYNDVSSSKSGDVQFGRLLLYMDKYLVTWNTSALFILSPSDNEVIGSQSNIGTIEDVAVTKDEIFVLRKNADRALIRIAENPENTGNL</sequence>
<evidence type="ECO:0000256" key="1">
    <source>
        <dbReference type="SAM" id="MobiDB-lite"/>
    </source>
</evidence>
<evidence type="ECO:0008006" key="4">
    <source>
        <dbReference type="Google" id="ProtNLM"/>
    </source>
</evidence>
<feature type="region of interest" description="Disordered" evidence="1">
    <location>
        <begin position="1"/>
        <end position="27"/>
    </location>
</feature>
<feature type="compositionally biased region" description="Basic and acidic residues" evidence="1">
    <location>
        <begin position="1"/>
        <end position="25"/>
    </location>
</feature>
<dbReference type="PANTHER" id="PTHR23287:SF16">
    <property type="entry name" value="TECTONIN BETA-PROPELLER REPEAT-CONTAINING PROTEIN 2"/>
    <property type="match status" value="1"/>
</dbReference>
<keyword evidence="3" id="KW-1185">Reference proteome</keyword>
<organism evidence="2 3">
    <name type="scientific">Tegillarca granosa</name>
    <name type="common">Malaysian cockle</name>
    <name type="synonym">Anadara granosa</name>
    <dbReference type="NCBI Taxonomy" id="220873"/>
    <lineage>
        <taxon>Eukaryota</taxon>
        <taxon>Metazoa</taxon>
        <taxon>Spiralia</taxon>
        <taxon>Lophotrochozoa</taxon>
        <taxon>Mollusca</taxon>
        <taxon>Bivalvia</taxon>
        <taxon>Autobranchia</taxon>
        <taxon>Pteriomorphia</taxon>
        <taxon>Arcoida</taxon>
        <taxon>Arcoidea</taxon>
        <taxon>Arcidae</taxon>
        <taxon>Tegillarca</taxon>
    </lineage>
</organism>
<evidence type="ECO:0000313" key="2">
    <source>
        <dbReference type="EMBL" id="KAJ8308832.1"/>
    </source>
</evidence>
<dbReference type="EMBL" id="JARBDR010000657">
    <property type="protein sequence ID" value="KAJ8308832.1"/>
    <property type="molecule type" value="Genomic_DNA"/>
</dbReference>